<comment type="caution">
    <text evidence="8">The sequence shown here is derived from an EMBL/GenBank/DDBJ whole genome shotgun (WGS) entry which is preliminary data.</text>
</comment>
<dbReference type="RefSeq" id="WP_163570026.1">
    <property type="nucleotide sequence ID" value="NZ_BAAANY010000017.1"/>
</dbReference>
<evidence type="ECO:0000256" key="1">
    <source>
        <dbReference type="ARBA" id="ARBA00004651"/>
    </source>
</evidence>
<keyword evidence="3 6" id="KW-0812">Transmembrane</keyword>
<feature type="transmembrane region" description="Helical" evidence="6">
    <location>
        <begin position="24"/>
        <end position="43"/>
    </location>
</feature>
<proteinExistence type="predicted"/>
<keyword evidence="9" id="KW-1185">Reference proteome</keyword>
<dbReference type="InterPro" id="IPR032694">
    <property type="entry name" value="CopC/D"/>
</dbReference>
<keyword evidence="2" id="KW-1003">Cell membrane</keyword>
<evidence type="ECO:0000259" key="7">
    <source>
        <dbReference type="Pfam" id="PF05425"/>
    </source>
</evidence>
<feature type="transmembrane region" description="Helical" evidence="6">
    <location>
        <begin position="151"/>
        <end position="169"/>
    </location>
</feature>
<evidence type="ECO:0000313" key="9">
    <source>
        <dbReference type="Proteomes" id="UP001500618"/>
    </source>
</evidence>
<evidence type="ECO:0000313" key="8">
    <source>
        <dbReference type="EMBL" id="GAA1689388.1"/>
    </source>
</evidence>
<dbReference type="Pfam" id="PF05425">
    <property type="entry name" value="CopD"/>
    <property type="match status" value="1"/>
</dbReference>
<sequence>MTPDVLADAVPSALPPLWRMLTEFGYFLGLSAAIGFPLTYWVAVRPALDRSGTDAYVVASRRRAAALLASSGVLLLVTGYFQLASRVARGTKGMSFGEATTPAAMWRFLSKAATPGDWIASGTIYLVQNVLVLLLSALLISLFFKKIGSRIDTIALFAFPAAMLASLIGSTPTRATALDTLMDRYLTQVHIIGGTAWLGGLTVLVALVLAGRREATGVAAIWADIWQRFSTLALVAVGGVLLSGLWLTWKNVGDPAQLVTTTFGRFLLLKLILVVGLVTAGGFNQLWLIPRVVRARLAGSEGSLVTLVLRHFPKVVAIEVVLGIGVLTVVPFLSGSARAQAGETAEPPVATGGILLIGLLLTATVVASFFATAKASDLLAQRAQT</sequence>
<dbReference type="PANTHER" id="PTHR34820">
    <property type="entry name" value="INNER MEMBRANE PROTEIN YEBZ"/>
    <property type="match status" value="1"/>
</dbReference>
<keyword evidence="4 6" id="KW-1133">Transmembrane helix</keyword>
<feature type="transmembrane region" description="Helical" evidence="6">
    <location>
        <begin position="315"/>
        <end position="333"/>
    </location>
</feature>
<feature type="transmembrane region" description="Helical" evidence="6">
    <location>
        <begin position="189"/>
        <end position="209"/>
    </location>
</feature>
<organism evidence="8 9">
    <name type="scientific">Fodinicola feengrottensis</name>
    <dbReference type="NCBI Taxonomy" id="435914"/>
    <lineage>
        <taxon>Bacteria</taxon>
        <taxon>Bacillati</taxon>
        <taxon>Actinomycetota</taxon>
        <taxon>Actinomycetes</taxon>
        <taxon>Mycobacteriales</taxon>
        <taxon>Fodinicola</taxon>
    </lineage>
</organism>
<evidence type="ECO:0000256" key="6">
    <source>
        <dbReference type="SAM" id="Phobius"/>
    </source>
</evidence>
<dbReference type="EMBL" id="BAAANY010000017">
    <property type="protein sequence ID" value="GAA1689388.1"/>
    <property type="molecule type" value="Genomic_DNA"/>
</dbReference>
<feature type="transmembrane region" description="Helical" evidence="6">
    <location>
        <begin position="64"/>
        <end position="83"/>
    </location>
</feature>
<feature type="transmembrane region" description="Helical" evidence="6">
    <location>
        <begin position="267"/>
        <end position="289"/>
    </location>
</feature>
<comment type="subcellular location">
    <subcellularLocation>
        <location evidence="1">Cell membrane</location>
        <topology evidence="1">Multi-pass membrane protein</topology>
    </subcellularLocation>
</comment>
<feature type="transmembrane region" description="Helical" evidence="6">
    <location>
        <begin position="229"/>
        <end position="247"/>
    </location>
</feature>
<feature type="transmembrane region" description="Helical" evidence="6">
    <location>
        <begin position="124"/>
        <end position="144"/>
    </location>
</feature>
<name>A0ABN2HKN7_9ACTN</name>
<evidence type="ECO:0000256" key="2">
    <source>
        <dbReference type="ARBA" id="ARBA00022475"/>
    </source>
</evidence>
<evidence type="ECO:0000256" key="5">
    <source>
        <dbReference type="ARBA" id="ARBA00023136"/>
    </source>
</evidence>
<dbReference type="PANTHER" id="PTHR34820:SF4">
    <property type="entry name" value="INNER MEMBRANE PROTEIN YEBZ"/>
    <property type="match status" value="1"/>
</dbReference>
<evidence type="ECO:0000256" key="3">
    <source>
        <dbReference type="ARBA" id="ARBA00022692"/>
    </source>
</evidence>
<evidence type="ECO:0000256" key="4">
    <source>
        <dbReference type="ARBA" id="ARBA00022989"/>
    </source>
</evidence>
<feature type="transmembrane region" description="Helical" evidence="6">
    <location>
        <begin position="353"/>
        <end position="373"/>
    </location>
</feature>
<accession>A0ABN2HKN7</accession>
<reference evidence="8 9" key="1">
    <citation type="journal article" date="2019" name="Int. J. Syst. Evol. Microbiol.">
        <title>The Global Catalogue of Microorganisms (GCM) 10K type strain sequencing project: providing services to taxonomists for standard genome sequencing and annotation.</title>
        <authorList>
            <consortium name="The Broad Institute Genomics Platform"/>
            <consortium name="The Broad Institute Genome Sequencing Center for Infectious Disease"/>
            <person name="Wu L."/>
            <person name="Ma J."/>
        </authorList>
    </citation>
    <scope>NUCLEOTIDE SEQUENCE [LARGE SCALE GENOMIC DNA]</scope>
    <source>
        <strain evidence="8 9">JCM 14718</strain>
    </source>
</reference>
<gene>
    <name evidence="8" type="ORF">GCM10009765_43440</name>
</gene>
<keyword evidence="5 6" id="KW-0472">Membrane</keyword>
<dbReference type="InterPro" id="IPR008457">
    <property type="entry name" value="Cu-R_CopD_dom"/>
</dbReference>
<feature type="domain" description="Copper resistance protein D" evidence="7">
    <location>
        <begin position="225"/>
        <end position="331"/>
    </location>
</feature>
<protein>
    <recommendedName>
        <fullName evidence="7">Copper resistance protein D domain-containing protein</fullName>
    </recommendedName>
</protein>
<dbReference type="Proteomes" id="UP001500618">
    <property type="component" value="Unassembled WGS sequence"/>
</dbReference>